<dbReference type="AlphaFoldDB" id="A0A6A6VE44"/>
<organism evidence="3 4">
    <name type="scientific">Sporormia fimetaria CBS 119925</name>
    <dbReference type="NCBI Taxonomy" id="1340428"/>
    <lineage>
        <taxon>Eukaryota</taxon>
        <taxon>Fungi</taxon>
        <taxon>Dikarya</taxon>
        <taxon>Ascomycota</taxon>
        <taxon>Pezizomycotina</taxon>
        <taxon>Dothideomycetes</taxon>
        <taxon>Pleosporomycetidae</taxon>
        <taxon>Pleosporales</taxon>
        <taxon>Sporormiaceae</taxon>
        <taxon>Sporormia</taxon>
    </lineage>
</organism>
<evidence type="ECO:0000313" key="4">
    <source>
        <dbReference type="Proteomes" id="UP000799440"/>
    </source>
</evidence>
<dbReference type="CDD" id="cd23668">
    <property type="entry name" value="GH55_beta13glucanase-like"/>
    <property type="match status" value="1"/>
</dbReference>
<dbReference type="Pfam" id="PF12708">
    <property type="entry name" value="Pect-lyase_RHGA_epim"/>
    <property type="match status" value="2"/>
</dbReference>
<sequence>MRGFLLFCLAAVGAQALMLPRASNGTAPVTASVQAAVADPAYWFRDIQKRGTAAFNPNPAGYRVWRNVMDYGARGDGVTDDTDAINRAISEQGRCGPWVCDSSTTTPAVIYFPAGTYVISRPLIVYYMTMLHGNPNSLPVLKATPGLTGLAVIDASQYSNVNGEPGWISTNIFMRQIRNLIVDLTAVPPDRDAKGIHWPASQATSLQNVKVIMNQAANSKHTGIFVENGSAGHMADVETIGGYYGIEIGNQQYTMRNIRVSRAVIGIKQIWNWGWLYHGLTISDCGTAISVSNTDPQNGNQQVGSVVIVDSEINNCPTFIETNWSPNSAPTGAGQLILENIALTNVPVAIRGPGGATVLPGGNTRIAAWGQGNRYTPDGPQKYQGTFTPARRPAGLTAGDRYYVKSKPQYEQLPASSFYSVRTEGARGDGRSDDTAAVQNAIYRAALGGKVVFFDHGSYKVTNTIYVPPGTRMVGEAYSVILGSGAAGNFLDWRNPQPIVQIGRPGQSGSIEWSDMIVATQGRTPGAKVIEYNLNSARGSGLWDVHTRIGGAAGTDLQVGQCPIYTIKSECMVAHTNVHITKSASGVYMENNWFWTADHDLDDVANNSTRISIFAGRGMLAEGSNIMLWGNGVEHHTLYQYQFAGARDVFAGFIQTETPYMQPAPDAKSQPYPVDFGTYRDPDYNAACPPGKICNAYGLRILDAQGVHIYGAGLYSFFRNYDVSCSSERAPGGFRDCQNQIFSIEGSTSDVVIYTLSQVGVENMVTIDRVDKARWSDNLSVYSNTIGLFTYRV</sequence>
<proteinExistence type="predicted"/>
<dbReference type="InterPro" id="IPR024535">
    <property type="entry name" value="RHGA/B-epi-like_pectate_lyase"/>
</dbReference>
<feature type="signal peptide" evidence="1">
    <location>
        <begin position="1"/>
        <end position="16"/>
    </location>
</feature>
<dbReference type="InterPro" id="IPR011050">
    <property type="entry name" value="Pectin_lyase_fold/virulence"/>
</dbReference>
<dbReference type="InterPro" id="IPR039279">
    <property type="entry name" value="QRT3-like"/>
</dbReference>
<keyword evidence="1" id="KW-0732">Signal</keyword>
<keyword evidence="4" id="KW-1185">Reference proteome</keyword>
<feature type="chain" id="PRO_5025481186" evidence="1">
    <location>
        <begin position="17"/>
        <end position="793"/>
    </location>
</feature>
<dbReference type="EMBL" id="MU006570">
    <property type="protein sequence ID" value="KAF2748004.1"/>
    <property type="molecule type" value="Genomic_DNA"/>
</dbReference>
<dbReference type="GO" id="GO:0004650">
    <property type="term" value="F:polygalacturonase activity"/>
    <property type="evidence" value="ECO:0007669"/>
    <property type="project" value="InterPro"/>
</dbReference>
<gene>
    <name evidence="3" type="ORF">M011DRAFT_467045</name>
</gene>
<protein>
    <submittedName>
        <fullName evidence="3">Glycoside hydrolase family 55 protein</fullName>
    </submittedName>
</protein>
<dbReference type="PANTHER" id="PTHR33928">
    <property type="entry name" value="POLYGALACTURONASE QRT3"/>
    <property type="match status" value="1"/>
</dbReference>
<evidence type="ECO:0000256" key="1">
    <source>
        <dbReference type="SAM" id="SignalP"/>
    </source>
</evidence>
<dbReference type="Proteomes" id="UP000799440">
    <property type="component" value="Unassembled WGS sequence"/>
</dbReference>
<reference evidence="3" key="1">
    <citation type="journal article" date="2020" name="Stud. Mycol.">
        <title>101 Dothideomycetes genomes: a test case for predicting lifestyles and emergence of pathogens.</title>
        <authorList>
            <person name="Haridas S."/>
            <person name="Albert R."/>
            <person name="Binder M."/>
            <person name="Bloem J."/>
            <person name="Labutti K."/>
            <person name="Salamov A."/>
            <person name="Andreopoulos B."/>
            <person name="Baker S."/>
            <person name="Barry K."/>
            <person name="Bills G."/>
            <person name="Bluhm B."/>
            <person name="Cannon C."/>
            <person name="Castanera R."/>
            <person name="Culley D."/>
            <person name="Daum C."/>
            <person name="Ezra D."/>
            <person name="Gonzalez J."/>
            <person name="Henrissat B."/>
            <person name="Kuo A."/>
            <person name="Liang C."/>
            <person name="Lipzen A."/>
            <person name="Lutzoni F."/>
            <person name="Magnuson J."/>
            <person name="Mondo S."/>
            <person name="Nolan M."/>
            <person name="Ohm R."/>
            <person name="Pangilinan J."/>
            <person name="Park H.-J."/>
            <person name="Ramirez L."/>
            <person name="Alfaro M."/>
            <person name="Sun H."/>
            <person name="Tritt A."/>
            <person name="Yoshinaga Y."/>
            <person name="Zwiers L.-H."/>
            <person name="Turgeon B."/>
            <person name="Goodwin S."/>
            <person name="Spatafora J."/>
            <person name="Crous P."/>
            <person name="Grigoriev I."/>
        </authorList>
    </citation>
    <scope>NUCLEOTIDE SEQUENCE</scope>
    <source>
        <strain evidence="3">CBS 119925</strain>
    </source>
</reference>
<evidence type="ECO:0000259" key="2">
    <source>
        <dbReference type="Pfam" id="PF12708"/>
    </source>
</evidence>
<accession>A0A6A6VE44</accession>
<dbReference type="InterPro" id="IPR012334">
    <property type="entry name" value="Pectin_lyas_fold"/>
</dbReference>
<dbReference type="OrthoDB" id="1046782at2759"/>
<dbReference type="Gene3D" id="2.160.20.10">
    <property type="entry name" value="Single-stranded right-handed beta-helix, Pectin lyase-like"/>
    <property type="match status" value="2"/>
</dbReference>
<keyword evidence="3" id="KW-0378">Hydrolase</keyword>
<evidence type="ECO:0000313" key="3">
    <source>
        <dbReference type="EMBL" id="KAF2748004.1"/>
    </source>
</evidence>
<feature type="domain" description="Rhamnogalacturonase A/B/Epimerase-like pectate lyase" evidence="2">
    <location>
        <begin position="418"/>
        <end position="633"/>
    </location>
</feature>
<dbReference type="SUPFAM" id="SSF51126">
    <property type="entry name" value="Pectin lyase-like"/>
    <property type="match status" value="2"/>
</dbReference>
<feature type="domain" description="Rhamnogalacturonase A/B/Epimerase-like pectate lyase" evidence="2">
    <location>
        <begin position="65"/>
        <end position="289"/>
    </location>
</feature>
<name>A0A6A6VE44_9PLEO</name>
<dbReference type="PANTHER" id="PTHR33928:SF2">
    <property type="entry name" value="PECTATE LYASE SUPERFAMILY PROTEIN DOMAIN-CONTAINING PROTEIN-RELATED"/>
    <property type="match status" value="1"/>
</dbReference>